<organism evidence="1 2">
    <name type="scientific">Saccoglossus kowalevskii</name>
    <name type="common">Acorn worm</name>
    <dbReference type="NCBI Taxonomy" id="10224"/>
    <lineage>
        <taxon>Eukaryota</taxon>
        <taxon>Metazoa</taxon>
        <taxon>Hemichordata</taxon>
        <taxon>Enteropneusta</taxon>
        <taxon>Harrimaniidae</taxon>
        <taxon>Saccoglossus</taxon>
    </lineage>
</organism>
<accession>A0ABM0MNE8</accession>
<sequence length="112" mass="12557">MHWFEGDISSAIAKAKQTKAVFVIFIKGEDELSKQMCETWEDTSVSTLCQQEKMVTMQLQANSESCRQFSQIYPVFCVPATFFIGTNGVPLEVVGGHLSSQEFTVKINKVIE</sequence>
<reference evidence="2" key="1">
    <citation type="submission" date="2025-08" db="UniProtKB">
        <authorList>
            <consortium name="RefSeq"/>
        </authorList>
    </citation>
    <scope>IDENTIFICATION</scope>
    <source>
        <tissue evidence="2">Testes</tissue>
    </source>
</reference>
<proteinExistence type="predicted"/>
<dbReference type="Proteomes" id="UP000694865">
    <property type="component" value="Unplaced"/>
</dbReference>
<evidence type="ECO:0000313" key="2">
    <source>
        <dbReference type="RefSeq" id="XP_006821539.1"/>
    </source>
</evidence>
<dbReference type="PANTHER" id="PTHR46424">
    <property type="entry name" value="UBX DOMAIN-CONTAINING PROTEIN 4"/>
    <property type="match status" value="1"/>
</dbReference>
<evidence type="ECO:0000313" key="1">
    <source>
        <dbReference type="Proteomes" id="UP000694865"/>
    </source>
</evidence>
<dbReference type="GeneID" id="102809534"/>
<keyword evidence="1" id="KW-1185">Reference proteome</keyword>
<gene>
    <name evidence="2" type="primary">LOC102809534</name>
</gene>
<dbReference type="InterPro" id="IPR036249">
    <property type="entry name" value="Thioredoxin-like_sf"/>
</dbReference>
<feature type="non-terminal residue" evidence="2">
    <location>
        <position position="112"/>
    </location>
</feature>
<dbReference type="SUPFAM" id="SSF52833">
    <property type="entry name" value="Thioredoxin-like"/>
    <property type="match status" value="1"/>
</dbReference>
<protein>
    <submittedName>
        <fullName evidence="2">UBX domain-containing protein 4-like</fullName>
    </submittedName>
</protein>
<dbReference type="Pfam" id="PF23187">
    <property type="entry name" value="UBX7_N"/>
    <property type="match status" value="1"/>
</dbReference>
<name>A0ABM0MNE8_SACKO</name>
<dbReference type="PANTHER" id="PTHR46424:SF1">
    <property type="entry name" value="UBX DOMAIN-CONTAINING PROTEIN 4"/>
    <property type="match status" value="1"/>
</dbReference>
<dbReference type="RefSeq" id="XP_006821539.1">
    <property type="nucleotide sequence ID" value="XM_006821476.1"/>
</dbReference>
<dbReference type="Gene3D" id="3.40.30.10">
    <property type="entry name" value="Glutaredoxin"/>
    <property type="match status" value="1"/>
</dbReference>